<organism evidence="3 4">
    <name type="scientific">Rhizorhabdus histidinilytica</name>
    <dbReference type="NCBI Taxonomy" id="439228"/>
    <lineage>
        <taxon>Bacteria</taxon>
        <taxon>Pseudomonadati</taxon>
        <taxon>Pseudomonadota</taxon>
        <taxon>Alphaproteobacteria</taxon>
        <taxon>Sphingomonadales</taxon>
        <taxon>Sphingomonadaceae</taxon>
        <taxon>Rhizorhabdus</taxon>
    </lineage>
</organism>
<dbReference type="AlphaFoldDB" id="A0A1T5GBX9"/>
<reference evidence="4" key="1">
    <citation type="submission" date="2017-02" db="EMBL/GenBank/DDBJ databases">
        <authorList>
            <person name="Varghese N."/>
            <person name="Submissions S."/>
        </authorList>
    </citation>
    <scope>NUCLEOTIDE SEQUENCE [LARGE SCALE GENOMIC DNA]</scope>
    <source>
        <strain evidence="4">UM2</strain>
    </source>
</reference>
<protein>
    <submittedName>
        <fullName evidence="3">Predicted metal-dependent hydrolase, TIM-barrel fold</fullName>
    </submittedName>
</protein>
<keyword evidence="4" id="KW-1185">Reference proteome</keyword>
<proteinExistence type="predicted"/>
<dbReference type="RefSeq" id="WP_079650460.1">
    <property type="nucleotide sequence ID" value="NZ_FUYM01000013.1"/>
</dbReference>
<dbReference type="InterPro" id="IPR032465">
    <property type="entry name" value="ACMSD"/>
</dbReference>
<sequence length="378" mass="43127">MEATLTRTGAISADSHVTEPPNLFIDHLEPRYRDRAPHMIRKEGSGEVYVIPGMKTDVPYGRMAAAGKDPKFLEDANMLFSEIHRGGWDGKARLADQDRDGVVAEIIFPTVAMLLANHPDADYKRACFDAYNRWILEFQEPAPDRLICLPCTSVISVEETIKEVRRFKDQGFRGVIFPGMPGTDEDYDHPSFEPLWSAIEELDLPINFHVFAGGKDSEGLRAGGVTRGPAMNRFNSVIRANQDLIGMFVLSGIFERHPGLKLVGVEGDAGWAPHFAYRMDHAWEKHRYWLKAGADLKEKPSHYFNENIYLTFQDDWVAFKVAHLMNPRRLLWANDFPHSDATWPHSQSLLAEHASHLSEQERNWILRDNTRELYKLDV</sequence>
<evidence type="ECO:0000313" key="3">
    <source>
        <dbReference type="EMBL" id="SKC05958.1"/>
    </source>
</evidence>
<dbReference type="InterPro" id="IPR006680">
    <property type="entry name" value="Amidohydro-rel"/>
</dbReference>
<dbReference type="Gene3D" id="3.20.20.140">
    <property type="entry name" value="Metal-dependent hydrolases"/>
    <property type="match status" value="1"/>
</dbReference>
<dbReference type="GO" id="GO:0019748">
    <property type="term" value="P:secondary metabolic process"/>
    <property type="evidence" value="ECO:0007669"/>
    <property type="project" value="TreeGrafter"/>
</dbReference>
<dbReference type="Proteomes" id="UP000189818">
    <property type="component" value="Unassembled WGS sequence"/>
</dbReference>
<dbReference type="Pfam" id="PF04909">
    <property type="entry name" value="Amidohydro_2"/>
    <property type="match status" value="1"/>
</dbReference>
<dbReference type="GO" id="GO:0016831">
    <property type="term" value="F:carboxy-lyase activity"/>
    <property type="evidence" value="ECO:0007669"/>
    <property type="project" value="InterPro"/>
</dbReference>
<evidence type="ECO:0000256" key="1">
    <source>
        <dbReference type="ARBA" id="ARBA00023239"/>
    </source>
</evidence>
<dbReference type="GO" id="GO:0016787">
    <property type="term" value="F:hydrolase activity"/>
    <property type="evidence" value="ECO:0007669"/>
    <property type="project" value="UniProtKB-KW"/>
</dbReference>
<dbReference type="EMBL" id="FUYM01000013">
    <property type="protein sequence ID" value="SKC05958.1"/>
    <property type="molecule type" value="Genomic_DNA"/>
</dbReference>
<keyword evidence="3" id="KW-0378">Hydrolase</keyword>
<dbReference type="InterPro" id="IPR032466">
    <property type="entry name" value="Metal_Hydrolase"/>
</dbReference>
<dbReference type="PANTHER" id="PTHR21240:SF28">
    <property type="entry name" value="ISO-OROTATE DECARBOXYLASE (EUROFUNG)"/>
    <property type="match status" value="1"/>
</dbReference>
<evidence type="ECO:0000259" key="2">
    <source>
        <dbReference type="Pfam" id="PF04909"/>
    </source>
</evidence>
<dbReference type="SUPFAM" id="SSF51556">
    <property type="entry name" value="Metallo-dependent hydrolases"/>
    <property type="match status" value="1"/>
</dbReference>
<dbReference type="GO" id="GO:0005737">
    <property type="term" value="C:cytoplasm"/>
    <property type="evidence" value="ECO:0007669"/>
    <property type="project" value="TreeGrafter"/>
</dbReference>
<name>A0A1T5GBX9_9SPHN</name>
<dbReference type="STRING" id="439228.SAMN06295920_11388"/>
<accession>A0A1T5GBX9</accession>
<dbReference type="OrthoDB" id="9799024at2"/>
<gene>
    <name evidence="3" type="ORF">SAMN06295920_11388</name>
</gene>
<evidence type="ECO:0000313" key="4">
    <source>
        <dbReference type="Proteomes" id="UP000189818"/>
    </source>
</evidence>
<feature type="domain" description="Amidohydrolase-related" evidence="2">
    <location>
        <begin position="124"/>
        <end position="376"/>
    </location>
</feature>
<keyword evidence="1" id="KW-0456">Lyase</keyword>
<dbReference type="PANTHER" id="PTHR21240">
    <property type="entry name" value="2-AMINO-3-CARBOXYLMUCONATE-6-SEMIALDEHYDE DECARBOXYLASE"/>
    <property type="match status" value="1"/>
</dbReference>